<sequence length="48" mass="5166">AVAQACLTCAASGLAFAVIFLPLSYRLAPGILEPVWRRLRRGRPQGQA</sequence>
<dbReference type="Proteomes" id="UP000003676">
    <property type="component" value="Unassembled WGS sequence"/>
</dbReference>
<protein>
    <submittedName>
        <fullName evidence="1">Uncharacterized protein</fullName>
    </submittedName>
</protein>
<evidence type="ECO:0000313" key="1">
    <source>
        <dbReference type="EMBL" id="EEB32027.1"/>
    </source>
</evidence>
<comment type="caution">
    <text evidence="1">The sequence shown here is derived from an EMBL/GenBank/DDBJ whole genome shotgun (WGS) entry which is preliminary data.</text>
</comment>
<dbReference type="EMBL" id="ABXU01000089">
    <property type="protein sequence ID" value="EEB32027.1"/>
    <property type="molecule type" value="Genomic_DNA"/>
</dbReference>
<evidence type="ECO:0000313" key="2">
    <source>
        <dbReference type="Proteomes" id="UP000003676"/>
    </source>
</evidence>
<accession>B6WY79</accession>
<name>B6WY79_9BACT</name>
<dbReference type="AlphaFoldDB" id="B6WY79"/>
<proteinExistence type="predicted"/>
<dbReference type="HOGENOM" id="CLU_3161454_0_0_7"/>
<gene>
    <name evidence="1" type="ORF">DESPIG_03060</name>
</gene>
<organism evidence="1 2">
    <name type="scientific">Desulfovibrio piger ATCC 29098</name>
    <dbReference type="NCBI Taxonomy" id="411464"/>
    <lineage>
        <taxon>Bacteria</taxon>
        <taxon>Pseudomonadati</taxon>
        <taxon>Thermodesulfobacteriota</taxon>
        <taxon>Desulfovibrionia</taxon>
        <taxon>Desulfovibrionales</taxon>
        <taxon>Desulfovibrionaceae</taxon>
        <taxon>Desulfovibrio</taxon>
    </lineage>
</organism>
<feature type="non-terminal residue" evidence="1">
    <location>
        <position position="1"/>
    </location>
</feature>
<reference evidence="1 2" key="1">
    <citation type="submission" date="2008-10" db="EMBL/GenBank/DDBJ databases">
        <title>Draft genome sequence of Desulvovibrio piger (ATCC 29098).</title>
        <authorList>
            <person name="Sudarsanam P."/>
            <person name="Ley R."/>
            <person name="Guruge J."/>
            <person name="Turnbaugh P.J."/>
            <person name="Mahowald M."/>
            <person name="Liep D."/>
            <person name="Gordon J."/>
        </authorList>
    </citation>
    <scope>NUCLEOTIDE SEQUENCE [LARGE SCALE GENOMIC DNA]</scope>
    <source>
        <strain evidence="1 2">ATCC 29098</strain>
    </source>
</reference>
<reference evidence="1 2" key="2">
    <citation type="submission" date="2008-10" db="EMBL/GenBank/DDBJ databases">
        <authorList>
            <person name="Fulton L."/>
            <person name="Clifton S."/>
            <person name="Fulton B."/>
            <person name="Xu J."/>
            <person name="Minx P."/>
            <person name="Pepin K.H."/>
            <person name="Johnson M."/>
            <person name="Bhonagiri V."/>
            <person name="Nash W.E."/>
            <person name="Mardis E.R."/>
            <person name="Wilson R.K."/>
        </authorList>
    </citation>
    <scope>NUCLEOTIDE SEQUENCE [LARGE SCALE GENOMIC DNA]</scope>
    <source>
        <strain evidence="1 2">ATCC 29098</strain>
    </source>
</reference>